<evidence type="ECO:0000256" key="3">
    <source>
        <dbReference type="ARBA" id="ARBA00009850"/>
    </source>
</evidence>
<dbReference type="CDD" id="cd05822">
    <property type="entry name" value="TLP_HIUase"/>
    <property type="match status" value="1"/>
</dbReference>
<keyword evidence="11" id="KW-1185">Reference proteome</keyword>
<evidence type="ECO:0000313" key="11">
    <source>
        <dbReference type="Proteomes" id="UP000440578"/>
    </source>
</evidence>
<dbReference type="EMBL" id="VIIS01001862">
    <property type="protein sequence ID" value="KAF0291649.1"/>
    <property type="molecule type" value="Genomic_DNA"/>
</dbReference>
<dbReference type="InterPro" id="IPR000895">
    <property type="entry name" value="Transthyretin/HIU_hydrolase"/>
</dbReference>
<keyword evidence="6 8" id="KW-0378">Hydrolase</keyword>
<dbReference type="InterPro" id="IPR036817">
    <property type="entry name" value="Transthyretin/HIU_hydrolase_sf"/>
</dbReference>
<evidence type="ECO:0000256" key="5">
    <source>
        <dbReference type="ARBA" id="ARBA00022631"/>
    </source>
</evidence>
<reference evidence="10 11" key="1">
    <citation type="submission" date="2019-07" db="EMBL/GenBank/DDBJ databases">
        <title>Draft genome assembly of a fouling barnacle, Amphibalanus amphitrite (Darwin, 1854): The first reference genome for Thecostraca.</title>
        <authorList>
            <person name="Kim W."/>
        </authorList>
    </citation>
    <scope>NUCLEOTIDE SEQUENCE [LARGE SCALE GENOMIC DNA]</scope>
    <source>
        <strain evidence="10">SNU_AA5</strain>
        <tissue evidence="10">Soma without cirri and trophi</tissue>
    </source>
</reference>
<dbReference type="OrthoDB" id="10265230at2759"/>
<keyword evidence="5 8" id="KW-0659">Purine metabolism</keyword>
<dbReference type="NCBIfam" id="TIGR02962">
    <property type="entry name" value="hdxy_isourate"/>
    <property type="match status" value="1"/>
</dbReference>
<comment type="function">
    <text evidence="2">Catalyzes the hydrolysis of 5-hydroxyisourate (HIU) to 2-oxo-4-hydroxy-4-carboxy-5-ureidoimidazoline (OHCU).</text>
</comment>
<comment type="similarity">
    <text evidence="3 8">Belongs to the transthyretin family. 5-hydroxyisourate hydrolase subfamily.</text>
</comment>
<comment type="caution">
    <text evidence="10">The sequence shown here is derived from an EMBL/GenBank/DDBJ whole genome shotgun (WGS) entry which is preliminary data.</text>
</comment>
<organism evidence="10 11">
    <name type="scientific">Amphibalanus amphitrite</name>
    <name type="common">Striped barnacle</name>
    <name type="synonym">Balanus amphitrite</name>
    <dbReference type="NCBI Taxonomy" id="1232801"/>
    <lineage>
        <taxon>Eukaryota</taxon>
        <taxon>Metazoa</taxon>
        <taxon>Ecdysozoa</taxon>
        <taxon>Arthropoda</taxon>
        <taxon>Crustacea</taxon>
        <taxon>Multicrustacea</taxon>
        <taxon>Cirripedia</taxon>
        <taxon>Thoracica</taxon>
        <taxon>Thoracicalcarea</taxon>
        <taxon>Balanomorpha</taxon>
        <taxon>Balanoidea</taxon>
        <taxon>Balanidae</taxon>
        <taxon>Amphibalaninae</taxon>
        <taxon>Amphibalanus</taxon>
    </lineage>
</organism>
<evidence type="ECO:0000256" key="4">
    <source>
        <dbReference type="ARBA" id="ARBA00011881"/>
    </source>
</evidence>
<protein>
    <recommendedName>
        <fullName evidence="8">5-hydroxyisourate hydrolase</fullName>
        <shortName evidence="8">HIU hydrolase</shortName>
        <shortName evidence="8">HIUHase</shortName>
        <ecNumber evidence="8">3.5.2.17</ecNumber>
    </recommendedName>
</protein>
<feature type="binding site" evidence="7">
    <location>
        <position position="111"/>
    </location>
    <ligand>
        <name>substrate</name>
    </ligand>
</feature>
<dbReference type="Pfam" id="PF00576">
    <property type="entry name" value="Transthyretin"/>
    <property type="match status" value="1"/>
</dbReference>
<dbReference type="InterPro" id="IPR023416">
    <property type="entry name" value="Transthyretin/HIU_hydrolase_d"/>
</dbReference>
<dbReference type="Gene3D" id="2.60.40.180">
    <property type="entry name" value="Transthyretin/hydroxyisourate hydrolase domain"/>
    <property type="match status" value="1"/>
</dbReference>
<dbReference type="GO" id="GO:0006144">
    <property type="term" value="P:purine nucleobase metabolic process"/>
    <property type="evidence" value="ECO:0007669"/>
    <property type="project" value="UniProtKB-KW"/>
</dbReference>
<comment type="subunit">
    <text evidence="4 8">Homotetramer.</text>
</comment>
<dbReference type="PRINTS" id="PR00189">
    <property type="entry name" value="TRNSTHYRETIN"/>
</dbReference>
<feature type="binding site" evidence="7">
    <location>
        <position position="47"/>
    </location>
    <ligand>
        <name>substrate</name>
    </ligand>
</feature>
<evidence type="ECO:0000313" key="10">
    <source>
        <dbReference type="EMBL" id="KAF0291649.1"/>
    </source>
</evidence>
<accession>A0A6A4VEU7</accession>
<sequence length="114" mass="12938">MSGGPLTSHVLDTSSGRPARGLALTLFRKQDDDWVIIKASETNSDGRCSGFLDREQFTADTYKLRFDTEEYFRRAGGTTFYPYVEIVFQVVRPGEHYHVPLILSPYGYSTYRGS</sequence>
<comment type="catalytic activity">
    <reaction evidence="1 8">
        <text>5-hydroxyisourate + H2O = 5-hydroxy-2-oxo-4-ureido-2,5-dihydro-1H-imidazole-5-carboxylate + H(+)</text>
        <dbReference type="Rhea" id="RHEA:23736"/>
        <dbReference type="ChEBI" id="CHEBI:15377"/>
        <dbReference type="ChEBI" id="CHEBI:15378"/>
        <dbReference type="ChEBI" id="CHEBI:18072"/>
        <dbReference type="ChEBI" id="CHEBI:58639"/>
        <dbReference type="EC" id="3.5.2.17"/>
    </reaction>
</comment>
<gene>
    <name evidence="10" type="primary">Urah</name>
    <name evidence="10" type="ORF">FJT64_010232</name>
</gene>
<dbReference type="GO" id="GO:0033971">
    <property type="term" value="F:hydroxyisourate hydrolase activity"/>
    <property type="evidence" value="ECO:0007669"/>
    <property type="project" value="UniProtKB-EC"/>
</dbReference>
<dbReference type="InterPro" id="IPR023419">
    <property type="entry name" value="Transthyretin_CS"/>
</dbReference>
<dbReference type="PROSITE" id="PS00769">
    <property type="entry name" value="TRANSTHYRETIN_2"/>
    <property type="match status" value="1"/>
</dbReference>
<dbReference type="AlphaFoldDB" id="A0A6A4VEU7"/>
<dbReference type="EC" id="3.5.2.17" evidence="8"/>
<dbReference type="SMART" id="SM00095">
    <property type="entry name" value="TR_THY"/>
    <property type="match status" value="1"/>
</dbReference>
<feature type="domain" description="Transthyretin/hydroxyisourate hydrolase" evidence="9">
    <location>
        <begin position="1"/>
        <end position="113"/>
    </location>
</feature>
<evidence type="ECO:0000256" key="2">
    <source>
        <dbReference type="ARBA" id="ARBA00002704"/>
    </source>
</evidence>
<evidence type="ECO:0000256" key="7">
    <source>
        <dbReference type="PIRSR" id="PIRSR600895-51"/>
    </source>
</evidence>
<evidence type="ECO:0000256" key="8">
    <source>
        <dbReference type="RuleBase" id="RU361270"/>
    </source>
</evidence>
<name>A0A6A4VEU7_AMPAM</name>
<dbReference type="InterPro" id="IPR014306">
    <property type="entry name" value="Hydroxyisourate_hydrolase"/>
</dbReference>
<proteinExistence type="inferred from homology"/>
<evidence type="ECO:0000256" key="1">
    <source>
        <dbReference type="ARBA" id="ARBA00001043"/>
    </source>
</evidence>
<dbReference type="SUPFAM" id="SSF49472">
    <property type="entry name" value="Transthyretin (synonym: prealbumin)"/>
    <property type="match status" value="1"/>
</dbReference>
<evidence type="ECO:0000256" key="6">
    <source>
        <dbReference type="ARBA" id="ARBA00022801"/>
    </source>
</evidence>
<dbReference type="PANTHER" id="PTHR10395:SF7">
    <property type="entry name" value="5-HYDROXYISOURATE HYDROLASE"/>
    <property type="match status" value="1"/>
</dbReference>
<feature type="binding site" evidence="7">
    <location>
        <position position="9"/>
    </location>
    <ligand>
        <name>substrate</name>
    </ligand>
</feature>
<evidence type="ECO:0000259" key="9">
    <source>
        <dbReference type="SMART" id="SM00095"/>
    </source>
</evidence>
<dbReference type="Proteomes" id="UP000440578">
    <property type="component" value="Unassembled WGS sequence"/>
</dbReference>
<dbReference type="PANTHER" id="PTHR10395">
    <property type="entry name" value="URICASE AND TRANSTHYRETIN-RELATED"/>
    <property type="match status" value="1"/>
</dbReference>